<name>A0A482PRP6_CITRO</name>
<accession>A0A482PRP6</accession>
<feature type="transmembrane region" description="Helical" evidence="1">
    <location>
        <begin position="50"/>
        <end position="73"/>
    </location>
</feature>
<dbReference type="EMBL" id="CP038008">
    <property type="protein sequence ID" value="QBY30300.1"/>
    <property type="molecule type" value="Genomic_DNA"/>
</dbReference>
<proteinExistence type="predicted"/>
<reference evidence="2" key="1">
    <citation type="submission" date="2019-03" db="EMBL/GenBank/DDBJ databases">
        <title>Complete genome sequence of enteropathogenic Citrobacter rodentium strain DBS100.</title>
        <authorList>
            <person name="Popov G."/>
            <person name="Fiebig A."/>
            <person name="Shideler S."/>
            <person name="Coombes B."/>
            <person name="Savchenko A."/>
        </authorList>
    </citation>
    <scope>NUCLEOTIDE SEQUENCE</scope>
    <source>
        <strain evidence="2">DBS100</strain>
    </source>
</reference>
<gene>
    <name evidence="2" type="ORF">E2R62_16600</name>
</gene>
<organism evidence="2">
    <name type="scientific">Citrobacter rodentium</name>
    <dbReference type="NCBI Taxonomy" id="67825"/>
    <lineage>
        <taxon>Bacteria</taxon>
        <taxon>Pseudomonadati</taxon>
        <taxon>Pseudomonadota</taxon>
        <taxon>Gammaproteobacteria</taxon>
        <taxon>Enterobacterales</taxon>
        <taxon>Enterobacteriaceae</taxon>
        <taxon>Citrobacter</taxon>
    </lineage>
</organism>
<sequence>MACSRCISVFRSEMFRENRQRNAFAWLLFCVFVQLKAVQQICGCLFSFKLNRLILCMPSHSLSLFGVIAVGYCSGTHHCRRARSTLFYRQANGARRN</sequence>
<evidence type="ECO:0000313" key="2">
    <source>
        <dbReference type="EMBL" id="QBY30300.1"/>
    </source>
</evidence>
<keyword evidence="1" id="KW-0472">Membrane</keyword>
<dbReference type="AlphaFoldDB" id="A0A482PRP6"/>
<keyword evidence="1" id="KW-0812">Transmembrane</keyword>
<keyword evidence="1" id="KW-1133">Transmembrane helix</keyword>
<protein>
    <submittedName>
        <fullName evidence="2">Uncharacterized protein</fullName>
    </submittedName>
</protein>
<evidence type="ECO:0000256" key="1">
    <source>
        <dbReference type="SAM" id="Phobius"/>
    </source>
</evidence>